<proteinExistence type="inferred from homology"/>
<dbReference type="InterPro" id="IPR033985">
    <property type="entry name" value="SusD-like_N"/>
</dbReference>
<organism evidence="8 9">
    <name type="scientific">Gelidibacter salicanalis</name>
    <dbReference type="NCBI Taxonomy" id="291193"/>
    <lineage>
        <taxon>Bacteria</taxon>
        <taxon>Pseudomonadati</taxon>
        <taxon>Bacteroidota</taxon>
        <taxon>Flavobacteriia</taxon>
        <taxon>Flavobacteriales</taxon>
        <taxon>Flavobacteriaceae</taxon>
        <taxon>Gelidibacter</taxon>
    </lineage>
</organism>
<keyword evidence="5" id="KW-0998">Cell outer membrane</keyword>
<dbReference type="EMBL" id="JAEHJZ010000032">
    <property type="protein sequence ID" value="MBJ7881579.1"/>
    <property type="molecule type" value="Genomic_DNA"/>
</dbReference>
<evidence type="ECO:0000259" key="7">
    <source>
        <dbReference type="Pfam" id="PF14322"/>
    </source>
</evidence>
<evidence type="ECO:0000313" key="8">
    <source>
        <dbReference type="EMBL" id="MBJ7881579.1"/>
    </source>
</evidence>
<dbReference type="Pfam" id="PF07980">
    <property type="entry name" value="SusD_RagB"/>
    <property type="match status" value="1"/>
</dbReference>
<gene>
    <name evidence="8" type="ORF">JEM65_13130</name>
</gene>
<evidence type="ECO:0000313" key="9">
    <source>
        <dbReference type="Proteomes" id="UP000662373"/>
    </source>
</evidence>
<reference evidence="8 9" key="1">
    <citation type="submission" date="2020-09" db="EMBL/GenBank/DDBJ databases">
        <title>Draft genome of Gelidibacter salicanalis PAMC21136.</title>
        <authorList>
            <person name="Park H."/>
        </authorList>
    </citation>
    <scope>NUCLEOTIDE SEQUENCE [LARGE SCALE GENOMIC DNA]</scope>
    <source>
        <strain evidence="8 9">PAMC21136</strain>
    </source>
</reference>
<evidence type="ECO:0000256" key="2">
    <source>
        <dbReference type="ARBA" id="ARBA00006275"/>
    </source>
</evidence>
<evidence type="ECO:0000259" key="6">
    <source>
        <dbReference type="Pfam" id="PF07980"/>
    </source>
</evidence>
<evidence type="ECO:0000256" key="3">
    <source>
        <dbReference type="ARBA" id="ARBA00022729"/>
    </source>
</evidence>
<keyword evidence="3" id="KW-0732">Signal</keyword>
<keyword evidence="9" id="KW-1185">Reference proteome</keyword>
<evidence type="ECO:0000256" key="1">
    <source>
        <dbReference type="ARBA" id="ARBA00004442"/>
    </source>
</evidence>
<keyword evidence="4" id="KW-0472">Membrane</keyword>
<dbReference type="RefSeq" id="WP_199600257.1">
    <property type="nucleotide sequence ID" value="NZ_JAEHJZ010000032.1"/>
</dbReference>
<evidence type="ECO:0000256" key="4">
    <source>
        <dbReference type="ARBA" id="ARBA00023136"/>
    </source>
</evidence>
<evidence type="ECO:0000256" key="5">
    <source>
        <dbReference type="ARBA" id="ARBA00023237"/>
    </source>
</evidence>
<dbReference type="InterPro" id="IPR012944">
    <property type="entry name" value="SusD_RagB_dom"/>
</dbReference>
<feature type="domain" description="RagB/SusD" evidence="6">
    <location>
        <begin position="272"/>
        <end position="536"/>
    </location>
</feature>
<sequence length="592" mass="66710">MKIFIIRLLLSISCIATIYSCDDYLEEVNPNEISADTFFQNLDESNAILTGVYGSMLNSWIVSAREEAWRSDMAYPGIRDGNIDNRALNFYQHVILEDNEFINDRWNALYQVIWRANQLIEGLNGMDSSLQSDQRWTEQMGQARFFRGLAHFYLHSLYNQGRIVIRDAAPSTSEEFSKPLSTSDEVMAFFRADLVYAYENLPASFAEKTRATAGTAATILGTSYLYSASDNPADYQTAKTYFADVINNGAYGYSLVQDASIMFTDAGDFNSESIFEINYTVAQQLEDDNFDEESFFTRNARYSAPRESGGSNANQQFTAASWLIYAYATEPLNLSDARNSVFDRGTNTIRPRKVSLRSSAMIAMVNDEDTEYYLAPSAPNAVDFGSNQRKYGYFKKYTNHTIVANENNTGDISWKSGKNVIINRLADVYLMYAECLLMGDGNVQGAIDLINPIRQRWALQLLDANSDLIDGTAYSVQSLMDHLMFVERPLELSVEGVSIRTIDLRRWGVGSSRFSDLATRSYYLTDYEYYNDENDALESRNNSFVREGISPDPSGDPQIVQEYTGAAQFYTDGYLVLPTSETLNNTSVSSSN</sequence>
<dbReference type="GO" id="GO:0009279">
    <property type="term" value="C:cell outer membrane"/>
    <property type="evidence" value="ECO:0007669"/>
    <property type="project" value="UniProtKB-SubCell"/>
</dbReference>
<dbReference type="SUPFAM" id="SSF48452">
    <property type="entry name" value="TPR-like"/>
    <property type="match status" value="1"/>
</dbReference>
<accession>A0A934NJL5</accession>
<dbReference type="InterPro" id="IPR011990">
    <property type="entry name" value="TPR-like_helical_dom_sf"/>
</dbReference>
<dbReference type="Pfam" id="PF14322">
    <property type="entry name" value="SusD-like_3"/>
    <property type="match status" value="1"/>
</dbReference>
<dbReference type="PROSITE" id="PS51257">
    <property type="entry name" value="PROKAR_LIPOPROTEIN"/>
    <property type="match status" value="1"/>
</dbReference>
<comment type="subcellular location">
    <subcellularLocation>
        <location evidence="1">Cell outer membrane</location>
    </subcellularLocation>
</comment>
<dbReference type="AlphaFoldDB" id="A0A934NJL5"/>
<dbReference type="Proteomes" id="UP000662373">
    <property type="component" value="Unassembled WGS sequence"/>
</dbReference>
<name>A0A934NJL5_9FLAO</name>
<feature type="domain" description="SusD-like N-terminal" evidence="7">
    <location>
        <begin position="23"/>
        <end position="224"/>
    </location>
</feature>
<comment type="caution">
    <text evidence="8">The sequence shown here is derived from an EMBL/GenBank/DDBJ whole genome shotgun (WGS) entry which is preliminary data.</text>
</comment>
<protein>
    <submittedName>
        <fullName evidence="8">RagB/SusD family nutrient uptake outer membrane protein</fullName>
    </submittedName>
</protein>
<comment type="similarity">
    <text evidence="2">Belongs to the SusD family.</text>
</comment>
<dbReference type="Gene3D" id="1.25.40.390">
    <property type="match status" value="1"/>
</dbReference>